<dbReference type="EMBL" id="AORV01000036">
    <property type="protein sequence ID" value="EMS71477.1"/>
    <property type="molecule type" value="Genomic_DNA"/>
</dbReference>
<proteinExistence type="predicted"/>
<evidence type="ECO:0000313" key="1">
    <source>
        <dbReference type="EMBL" id="EMS71477.1"/>
    </source>
</evidence>
<dbReference type="AlphaFoldDB" id="S0FII5"/>
<evidence type="ECO:0000313" key="2">
    <source>
        <dbReference type="Proteomes" id="UP000014155"/>
    </source>
</evidence>
<dbReference type="RefSeq" id="WP_004626205.1">
    <property type="nucleotide sequence ID" value="NZ_AORV01000036.1"/>
</dbReference>
<protein>
    <submittedName>
        <fullName evidence="1">Uncharacterized protein</fullName>
    </submittedName>
</protein>
<gene>
    <name evidence="1" type="ORF">CTER_2616</name>
</gene>
<sequence length="49" mass="5633">MDETSMEVNRMLHLPRTDGSRVYWSKVASLSIDELMNMLTDETGSENKN</sequence>
<dbReference type="PATRIC" id="fig|1195236.3.peg.2937"/>
<accession>S0FII5</accession>
<reference evidence="1 2" key="1">
    <citation type="journal article" date="2013" name="Genome Announc.">
        <title>Draft Genome Sequence of the Cellulolytic, Mesophilic, Anaerobic Bacterium Clostridium termitidis Strain CT1112 (DSM 5398).</title>
        <authorList>
            <person name="Lal S."/>
            <person name="Ramachandran U."/>
            <person name="Zhang X."/>
            <person name="Munir R."/>
            <person name="Sparling R."/>
            <person name="Levin D.B."/>
        </authorList>
    </citation>
    <scope>NUCLEOTIDE SEQUENCE [LARGE SCALE GENOMIC DNA]</scope>
    <source>
        <strain evidence="1 2">CT1112</strain>
    </source>
</reference>
<dbReference type="Proteomes" id="UP000014155">
    <property type="component" value="Unassembled WGS sequence"/>
</dbReference>
<dbReference type="STRING" id="1195236.CTER_2616"/>
<keyword evidence="2" id="KW-1185">Reference proteome</keyword>
<name>S0FII5_RUMCE</name>
<comment type="caution">
    <text evidence="1">The sequence shown here is derived from an EMBL/GenBank/DDBJ whole genome shotgun (WGS) entry which is preliminary data.</text>
</comment>
<organism evidence="1 2">
    <name type="scientific">Ruminiclostridium cellobioparum subsp. termitidis CT1112</name>
    <dbReference type="NCBI Taxonomy" id="1195236"/>
    <lineage>
        <taxon>Bacteria</taxon>
        <taxon>Bacillati</taxon>
        <taxon>Bacillota</taxon>
        <taxon>Clostridia</taxon>
        <taxon>Eubacteriales</taxon>
        <taxon>Oscillospiraceae</taxon>
        <taxon>Ruminiclostridium</taxon>
    </lineage>
</organism>